<dbReference type="GO" id="GO:0006207">
    <property type="term" value="P:'de novo' pyrimidine nucleobase biosynthetic process"/>
    <property type="evidence" value="ECO:0007669"/>
    <property type="project" value="InterPro"/>
</dbReference>
<keyword evidence="4" id="KW-0210">Decarboxylase</keyword>
<evidence type="ECO:0000256" key="9">
    <source>
        <dbReference type="PIRSR" id="PIRSR614732-2"/>
    </source>
</evidence>
<feature type="binding site" evidence="9">
    <location>
        <position position="120"/>
    </location>
    <ligand>
        <name>substrate</name>
    </ligand>
</feature>
<evidence type="ECO:0000256" key="6">
    <source>
        <dbReference type="ARBA" id="ARBA00023239"/>
    </source>
</evidence>
<dbReference type="GO" id="GO:0044205">
    <property type="term" value="P:'de novo' UMP biosynthetic process"/>
    <property type="evidence" value="ECO:0007669"/>
    <property type="project" value="UniProtKB-UniPathway"/>
</dbReference>
<dbReference type="UniPathway" id="UPA00070">
    <property type="reaction ID" value="UER00120"/>
</dbReference>
<dbReference type="InterPro" id="IPR001754">
    <property type="entry name" value="OMPdeCOase_dom"/>
</dbReference>
<evidence type="ECO:0000256" key="5">
    <source>
        <dbReference type="ARBA" id="ARBA00022975"/>
    </source>
</evidence>
<evidence type="ECO:0000256" key="3">
    <source>
        <dbReference type="ARBA" id="ARBA00021923"/>
    </source>
</evidence>
<comment type="caution">
    <text evidence="12">The sequence shown here is derived from an EMBL/GenBank/DDBJ whole genome shotgun (WGS) entry which is preliminary data.</text>
</comment>
<sequence>MMLIVALDPPINVGSEKWVTERYKVLRDIVKGFKIGLPAIVKYGINWLNNLFKDYDGLSIADLKLADIGDIMALTATMLRNVGFNAVIAHAFVGYEKGIEVLAKVCEKEGIKLILVVSMSHEGSKEFIDRHIDEFVDTAERVGSWGVVAPATRPNVIQYIRSKVGSKIKIISPGVGVQGAEPGAALCAGADYEIVGRAITYSDLEKVRELAHGLLESQKKRLLLCRG</sequence>
<dbReference type="PANTHER" id="PTHR32119">
    <property type="entry name" value="OROTIDINE 5'-PHOSPHATE DECARBOXYLASE"/>
    <property type="match status" value="1"/>
</dbReference>
<dbReference type="EMBL" id="DTAU01000137">
    <property type="protein sequence ID" value="HFQ79468.1"/>
    <property type="molecule type" value="Genomic_DNA"/>
</dbReference>
<proteinExistence type="predicted"/>
<feature type="active site" description="For OMPdecase activity" evidence="8">
    <location>
        <position position="62"/>
    </location>
</feature>
<evidence type="ECO:0000256" key="7">
    <source>
        <dbReference type="ARBA" id="ARBA00033428"/>
    </source>
</evidence>
<keyword evidence="5" id="KW-0665">Pyrimidine biosynthesis</keyword>
<feature type="active site" description="For OMPdecase activity" evidence="8">
    <location>
        <position position="64"/>
    </location>
</feature>
<evidence type="ECO:0000313" key="11">
    <source>
        <dbReference type="EMBL" id="HFQ79468.1"/>
    </source>
</evidence>
<dbReference type="SMART" id="SM00934">
    <property type="entry name" value="OMPdecase"/>
    <property type="match status" value="1"/>
</dbReference>
<dbReference type="GO" id="GO:0004590">
    <property type="term" value="F:orotidine-5'-phosphate decarboxylase activity"/>
    <property type="evidence" value="ECO:0007669"/>
    <property type="project" value="UniProtKB-EC"/>
</dbReference>
<feature type="binding site" evidence="9">
    <location>
        <position position="8"/>
    </location>
    <ligand>
        <name>substrate</name>
    </ligand>
</feature>
<dbReference type="InterPro" id="IPR014732">
    <property type="entry name" value="OMPdecase"/>
</dbReference>
<feature type="binding site" evidence="9">
    <location>
        <position position="197"/>
    </location>
    <ligand>
        <name>substrate</name>
    </ligand>
</feature>
<dbReference type="Pfam" id="PF00215">
    <property type="entry name" value="OMPdecase"/>
    <property type="match status" value="1"/>
</dbReference>
<dbReference type="CDD" id="cd04725">
    <property type="entry name" value="OMP_decarboxylase_like"/>
    <property type="match status" value="1"/>
</dbReference>
<feature type="binding site" evidence="9">
    <location>
        <position position="196"/>
    </location>
    <ligand>
        <name>substrate</name>
    </ligand>
</feature>
<dbReference type="Gene3D" id="3.20.20.70">
    <property type="entry name" value="Aldolase class I"/>
    <property type="match status" value="1"/>
</dbReference>
<dbReference type="GO" id="GO:0005829">
    <property type="term" value="C:cytosol"/>
    <property type="evidence" value="ECO:0007669"/>
    <property type="project" value="TreeGrafter"/>
</dbReference>
<evidence type="ECO:0000256" key="8">
    <source>
        <dbReference type="PIRSR" id="PIRSR614732-1"/>
    </source>
</evidence>
<dbReference type="InterPro" id="IPR011060">
    <property type="entry name" value="RibuloseP-bd_barrel"/>
</dbReference>
<dbReference type="AlphaFoldDB" id="A0A7J3MYH1"/>
<dbReference type="EMBL" id="DTDH01000109">
    <property type="protein sequence ID" value="HGT98516.1"/>
    <property type="molecule type" value="Genomic_DNA"/>
</dbReference>
<dbReference type="InterPro" id="IPR013785">
    <property type="entry name" value="Aldolase_TIM"/>
</dbReference>
<gene>
    <name evidence="11" type="ORF">ENT99_07230</name>
    <name evidence="12" type="ORF">ENU64_03715</name>
</gene>
<dbReference type="SUPFAM" id="SSF51366">
    <property type="entry name" value="Ribulose-phoshate binding barrel"/>
    <property type="match status" value="1"/>
</dbReference>
<name>A0A7J3MYH1_9CREN</name>
<keyword evidence="6" id="KW-0456">Lyase</keyword>
<evidence type="ECO:0000256" key="1">
    <source>
        <dbReference type="ARBA" id="ARBA00004861"/>
    </source>
</evidence>
<evidence type="ECO:0000256" key="2">
    <source>
        <dbReference type="ARBA" id="ARBA00012321"/>
    </source>
</evidence>
<evidence type="ECO:0000259" key="10">
    <source>
        <dbReference type="SMART" id="SM00934"/>
    </source>
</evidence>
<feature type="active site" description="For OMPdecase activity" evidence="8">
    <location>
        <position position="67"/>
    </location>
</feature>
<reference evidence="12" key="1">
    <citation type="journal article" date="2020" name="mSystems">
        <title>Genome- and Community-Level Interaction Insights into Carbon Utilization and Element Cycling Functions of Hydrothermarchaeota in Hydrothermal Sediment.</title>
        <authorList>
            <person name="Zhou Z."/>
            <person name="Liu Y."/>
            <person name="Xu W."/>
            <person name="Pan J."/>
            <person name="Luo Z.H."/>
            <person name="Li M."/>
        </authorList>
    </citation>
    <scope>NUCLEOTIDE SEQUENCE [LARGE SCALE GENOMIC DNA]</scope>
    <source>
        <strain evidence="11">SpSt-629</strain>
        <strain evidence="12">SpSt-688</strain>
    </source>
</reference>
<protein>
    <recommendedName>
        <fullName evidence="3">Orotidine 5'-phosphate decarboxylase</fullName>
        <ecNumber evidence="2">4.1.1.23</ecNumber>
    </recommendedName>
    <alternativeName>
        <fullName evidence="7">OMP decarboxylase</fullName>
    </alternativeName>
</protein>
<comment type="pathway">
    <text evidence="1">Pyrimidine metabolism; UMP biosynthesis via de novo pathway; UMP from orotate: step 2/2.</text>
</comment>
<evidence type="ECO:0000313" key="12">
    <source>
        <dbReference type="EMBL" id="HGT98516.1"/>
    </source>
</evidence>
<dbReference type="PANTHER" id="PTHR32119:SF2">
    <property type="entry name" value="OROTIDINE 5'-PHOSPHATE DECARBOXYLASE"/>
    <property type="match status" value="1"/>
</dbReference>
<feature type="domain" description="Orotidine 5'-phosphate decarboxylase" evidence="10">
    <location>
        <begin position="2"/>
        <end position="210"/>
    </location>
</feature>
<accession>A0A7J3MYH1</accession>
<feature type="binding site" evidence="9">
    <location>
        <position position="34"/>
    </location>
    <ligand>
        <name>substrate</name>
    </ligand>
</feature>
<organism evidence="12">
    <name type="scientific">Ignisphaera aggregans</name>
    <dbReference type="NCBI Taxonomy" id="334771"/>
    <lineage>
        <taxon>Archaea</taxon>
        <taxon>Thermoproteota</taxon>
        <taxon>Thermoprotei</taxon>
        <taxon>Desulfurococcales</taxon>
        <taxon>Desulfurococcaceae</taxon>
        <taxon>Ignisphaera</taxon>
    </lineage>
</organism>
<dbReference type="EC" id="4.1.1.23" evidence="2"/>
<evidence type="ECO:0000256" key="4">
    <source>
        <dbReference type="ARBA" id="ARBA00022793"/>
    </source>
</evidence>